<dbReference type="InterPro" id="IPR038765">
    <property type="entry name" value="Papain-like_cys_pep_sf"/>
</dbReference>
<proteinExistence type="predicted"/>
<reference evidence="1 2" key="1">
    <citation type="submission" date="2018-06" db="EMBL/GenBank/DDBJ databases">
        <title>Azoarcus communis strain SWub3 genome.</title>
        <authorList>
            <person name="Zorraquino Salvo V."/>
            <person name="Toubiana D."/>
            <person name="Blumwald E."/>
        </authorList>
    </citation>
    <scope>NUCLEOTIDE SEQUENCE [LARGE SCALE GENOMIC DNA]</scope>
    <source>
        <strain evidence="1 2">SWub3</strain>
    </source>
</reference>
<dbReference type="Pfam" id="PF06035">
    <property type="entry name" value="Peptidase_C93"/>
    <property type="match status" value="1"/>
</dbReference>
<dbReference type="PANTHER" id="PTHR39327:SF1">
    <property type="entry name" value="BLR5470 PROTEIN"/>
    <property type="match status" value="1"/>
</dbReference>
<dbReference type="RefSeq" id="WP_110526958.1">
    <property type="nucleotide sequence ID" value="NZ_QKOE01000013.1"/>
</dbReference>
<dbReference type="AlphaFoldDB" id="A0A323USY4"/>
<organism evidence="1 2">
    <name type="scientific">Parazoarcus communis SWub3 = DSM 12120</name>
    <dbReference type="NCBI Taxonomy" id="1121029"/>
    <lineage>
        <taxon>Bacteria</taxon>
        <taxon>Pseudomonadati</taxon>
        <taxon>Pseudomonadota</taxon>
        <taxon>Betaproteobacteria</taxon>
        <taxon>Rhodocyclales</taxon>
        <taxon>Zoogloeaceae</taxon>
        <taxon>Parazoarcus</taxon>
    </lineage>
</organism>
<gene>
    <name evidence="1" type="ORF">DNK49_16570</name>
</gene>
<dbReference type="OrthoDB" id="5401788at2"/>
<dbReference type="Gene3D" id="3.10.620.30">
    <property type="match status" value="1"/>
</dbReference>
<dbReference type="SUPFAM" id="SSF54001">
    <property type="entry name" value="Cysteine proteinases"/>
    <property type="match status" value="1"/>
</dbReference>
<dbReference type="Proteomes" id="UP000248259">
    <property type="component" value="Unassembled WGS sequence"/>
</dbReference>
<dbReference type="PANTHER" id="PTHR39327">
    <property type="match status" value="1"/>
</dbReference>
<protein>
    <submittedName>
        <fullName evidence="1">Transglutaminase</fullName>
    </submittedName>
</protein>
<sequence>MQRLASERFGNQAGDMVGAWRRLIDESRDIPETDQLTRVNHFFNRSIQFDDDIVVWQQQDYWASPLETLGRQAGDCEDFAIAKYVTLRLLGIPKERLRLIYVRARIGGADSPVSQAHMVLGYFATPTDEPLVLDNLIGDIRPAARRPDLFPVFSFNSEGLWVGGAAESSADPTARLSRWRDVLARMRSEGLELTQ</sequence>
<evidence type="ECO:0000313" key="1">
    <source>
        <dbReference type="EMBL" id="PZA15585.1"/>
    </source>
</evidence>
<name>A0A323USY4_9RHOO</name>
<accession>A0A323USY4</accession>
<dbReference type="InterPro" id="IPR010319">
    <property type="entry name" value="Transglutaminase-like_Cys_pept"/>
</dbReference>
<comment type="caution">
    <text evidence="1">The sequence shown here is derived from an EMBL/GenBank/DDBJ whole genome shotgun (WGS) entry which is preliminary data.</text>
</comment>
<keyword evidence="2" id="KW-1185">Reference proteome</keyword>
<dbReference type="EMBL" id="QKOE01000013">
    <property type="protein sequence ID" value="PZA15585.1"/>
    <property type="molecule type" value="Genomic_DNA"/>
</dbReference>
<evidence type="ECO:0000313" key="2">
    <source>
        <dbReference type="Proteomes" id="UP000248259"/>
    </source>
</evidence>